<feature type="compositionally biased region" description="Polar residues" evidence="2">
    <location>
        <begin position="664"/>
        <end position="687"/>
    </location>
</feature>
<feature type="compositionally biased region" description="Polar residues" evidence="2">
    <location>
        <begin position="287"/>
        <end position="301"/>
    </location>
</feature>
<keyword evidence="3" id="KW-0732">Signal</keyword>
<feature type="region of interest" description="Disordered" evidence="2">
    <location>
        <begin position="468"/>
        <end position="517"/>
    </location>
</feature>
<feature type="signal peptide" evidence="3">
    <location>
        <begin position="1"/>
        <end position="26"/>
    </location>
</feature>
<dbReference type="Gene3D" id="3.10.350.10">
    <property type="entry name" value="LysM domain"/>
    <property type="match status" value="1"/>
</dbReference>
<protein>
    <submittedName>
        <fullName evidence="5">FimV/HubP family polar landmark protein</fullName>
    </submittedName>
</protein>
<feature type="chain" id="PRO_5045220233" evidence="3">
    <location>
        <begin position="27"/>
        <end position="848"/>
    </location>
</feature>
<dbReference type="InterPro" id="IPR038440">
    <property type="entry name" value="FimV_C_sf"/>
</dbReference>
<dbReference type="InterPro" id="IPR011990">
    <property type="entry name" value="TPR-like_helical_dom_sf"/>
</dbReference>
<feature type="coiled-coil region" evidence="1">
    <location>
        <begin position="314"/>
        <end position="347"/>
    </location>
</feature>
<feature type="compositionally biased region" description="Low complexity" evidence="2">
    <location>
        <begin position="401"/>
        <end position="411"/>
    </location>
</feature>
<accession>A0ABV9GS51</accession>
<dbReference type="PANTHER" id="PTHR48148">
    <property type="entry name" value="KERATINOCYTE PROLINE-RICH PROTEIN"/>
    <property type="match status" value="1"/>
</dbReference>
<dbReference type="Pfam" id="PF25800">
    <property type="entry name" value="FimV_N"/>
    <property type="match status" value="1"/>
</dbReference>
<sequence length="848" mass="87687">MRRWKFSALASAACLCAAFYAPNAAALSLGAIHVQSHLGEPLRAEIDIPELSAAEAASLQTAMATPDIFQAHGMEFGAIARSVRIELVHRAQGVSKIKLSTTTPVNDPFIDLILQANWNAGNLTRSYTLLLDPPPVTAAPAPTVAAQASPPAQTGRSYRSQPRVQATVPATAAPAATAPAAGNVTVRPGDTAGRIAAAHAISGVSLDQMLVAMLHSNPSAFIGGNINRIKAGAVLNMPDAEQAHSTSAREARQIVAAQSRDFNAYRRKLAERTAKAQVAAAERSASGKVQAQVQDSGTASTPADKLTLSKGAVAAKAEEQLAQEKQAAAQNARAQELQRNLAELEKISNDAAPEAPVVAGSVAASPETTAAPNAAPEEPAATLAVPADLPTPAADVAVEQPAPEPAAAPQSEEAKKPARKQPVAPPPPPPEPSLVDDLLANPLVPAGAAGIVALLGLLVWRKRKQQQPSPTNFADTSLDVGQLPPDSLFDSSGGQQVDTKSEGAPSTMAYSPSQLDASGDVDPIAEADVYLAYGKEDEALKILREALRTAPDRVPLHVKLAEIYAKQQDLTQLEITARTVHNLTHGTGADWERVRALGFSMDPYNALYTDDQPVPATAPAATSGFAQAVAESTAPAPAPAAPGDDATDQFIAALDSQLDVAAPPSNQDLPSQIQDTQFAEGPSSTQDAVPAFDFNALDLDLPTAAATPAPEAAAPSGETLDFSLDSNFALPETPAPAATADDFGLSTLDFSDADQPAAPDDFGLSQLDLGDSAATPAATPDLGLDSIQFNDLPTDSAANNPLTTKLDLAQEFATIGDAEGARALIEEVLAEADGTLKVRAQKMLSELD</sequence>
<comment type="caution">
    <text evidence="5">The sequence shown here is derived from an EMBL/GenBank/DDBJ whole genome shotgun (WGS) entry which is preliminary data.</text>
</comment>
<dbReference type="InterPro" id="IPR020012">
    <property type="entry name" value="LysM_FimV"/>
</dbReference>
<dbReference type="InterPro" id="IPR036779">
    <property type="entry name" value="LysM_dom_sf"/>
</dbReference>
<feature type="compositionally biased region" description="Pro residues" evidence="2">
    <location>
        <begin position="423"/>
        <end position="432"/>
    </location>
</feature>
<evidence type="ECO:0000259" key="4">
    <source>
        <dbReference type="Pfam" id="PF25800"/>
    </source>
</evidence>
<dbReference type="NCBIfam" id="TIGR03505">
    <property type="entry name" value="FimV_core"/>
    <property type="match status" value="1"/>
</dbReference>
<feature type="region of interest" description="Disordered" evidence="2">
    <location>
        <begin position="358"/>
        <end position="379"/>
    </location>
</feature>
<dbReference type="RefSeq" id="WP_377723582.1">
    <property type="nucleotide sequence ID" value="NZ_JBHSEW010000001.1"/>
</dbReference>
<feature type="region of interest" description="Disordered" evidence="2">
    <location>
        <begin position="401"/>
        <end position="436"/>
    </location>
</feature>
<dbReference type="Gene3D" id="1.20.58.2200">
    <property type="match status" value="1"/>
</dbReference>
<dbReference type="InterPro" id="IPR020011">
    <property type="entry name" value="FimV_C"/>
</dbReference>
<dbReference type="Proteomes" id="UP001595967">
    <property type="component" value="Unassembled WGS sequence"/>
</dbReference>
<evidence type="ECO:0000313" key="6">
    <source>
        <dbReference type="Proteomes" id="UP001595967"/>
    </source>
</evidence>
<evidence type="ECO:0000256" key="2">
    <source>
        <dbReference type="SAM" id="MobiDB-lite"/>
    </source>
</evidence>
<feature type="region of interest" description="Disordered" evidence="2">
    <location>
        <begin position="280"/>
        <end position="304"/>
    </location>
</feature>
<dbReference type="EMBL" id="JBHSEW010000001">
    <property type="protein sequence ID" value="MFC4621041.1"/>
    <property type="molecule type" value="Genomic_DNA"/>
</dbReference>
<reference evidence="6" key="1">
    <citation type="journal article" date="2019" name="Int. J. Syst. Evol. Microbiol.">
        <title>The Global Catalogue of Microorganisms (GCM) 10K type strain sequencing project: providing services to taxonomists for standard genome sequencing and annotation.</title>
        <authorList>
            <consortium name="The Broad Institute Genomics Platform"/>
            <consortium name="The Broad Institute Genome Sequencing Center for Infectious Disease"/>
            <person name="Wu L."/>
            <person name="Ma J."/>
        </authorList>
    </citation>
    <scope>NUCLEOTIDE SEQUENCE [LARGE SCALE GENOMIC DNA]</scope>
    <source>
        <strain evidence="6">JCM 11650</strain>
    </source>
</reference>
<gene>
    <name evidence="5" type="ORF">ACFO3A_02265</name>
</gene>
<keyword evidence="6" id="KW-1185">Reference proteome</keyword>
<evidence type="ECO:0000313" key="5">
    <source>
        <dbReference type="EMBL" id="MFC4621041.1"/>
    </source>
</evidence>
<dbReference type="SUPFAM" id="SSF48452">
    <property type="entry name" value="TPR-like"/>
    <property type="match status" value="1"/>
</dbReference>
<name>A0ABV9GS51_9BURK</name>
<feature type="region of interest" description="Disordered" evidence="2">
    <location>
        <begin position="661"/>
        <end position="687"/>
    </location>
</feature>
<feature type="compositionally biased region" description="Polar residues" evidence="2">
    <location>
        <begin position="489"/>
        <end position="498"/>
    </location>
</feature>
<dbReference type="InterPro" id="IPR057840">
    <property type="entry name" value="FimV_N"/>
</dbReference>
<feature type="domain" description="FimV N-terminal" evidence="4">
    <location>
        <begin position="27"/>
        <end position="134"/>
    </location>
</feature>
<dbReference type="Gene3D" id="1.25.40.10">
    <property type="entry name" value="Tetratricopeptide repeat domain"/>
    <property type="match status" value="1"/>
</dbReference>
<proteinExistence type="predicted"/>
<organism evidence="5 6">
    <name type="scientific">Comamonas nitrativorans</name>
    <dbReference type="NCBI Taxonomy" id="108437"/>
    <lineage>
        <taxon>Bacteria</taxon>
        <taxon>Pseudomonadati</taxon>
        <taxon>Pseudomonadota</taxon>
        <taxon>Betaproteobacteria</taxon>
        <taxon>Burkholderiales</taxon>
        <taxon>Comamonadaceae</taxon>
        <taxon>Comamonas</taxon>
    </lineage>
</organism>
<evidence type="ECO:0000256" key="3">
    <source>
        <dbReference type="SAM" id="SignalP"/>
    </source>
</evidence>
<evidence type="ECO:0000256" key="1">
    <source>
        <dbReference type="SAM" id="Coils"/>
    </source>
</evidence>
<keyword evidence="1" id="KW-0175">Coiled coil</keyword>
<dbReference type="PANTHER" id="PTHR48148:SF2">
    <property type="entry name" value="PA14 DOMAIN-CONTAINING PROTEIN"/>
    <property type="match status" value="1"/>
</dbReference>
<dbReference type="NCBIfam" id="TIGR03504">
    <property type="entry name" value="FimV_Cterm"/>
    <property type="match status" value="1"/>
</dbReference>